<name>A0A0G0LSM4_UNCC2</name>
<dbReference type="Proteomes" id="UP000034207">
    <property type="component" value="Unassembled WGS sequence"/>
</dbReference>
<dbReference type="STRING" id="1618345.UT18_C0006G0021"/>
<evidence type="ECO:0000313" key="1">
    <source>
        <dbReference type="EMBL" id="KKQ94923.1"/>
    </source>
</evidence>
<proteinExistence type="predicted"/>
<organism evidence="1 2">
    <name type="scientific">candidate division CPR2 bacterium GW2011_GWC2_39_10</name>
    <dbReference type="NCBI Taxonomy" id="1618345"/>
    <lineage>
        <taxon>Bacteria</taxon>
        <taxon>Bacteria division CPR2</taxon>
    </lineage>
</organism>
<dbReference type="AlphaFoldDB" id="A0A0G0LSM4"/>
<gene>
    <name evidence="1" type="ORF">UT18_C0006G0021</name>
</gene>
<sequence>MQRFSWKSKQAWIKIEDDEAAFGIGKKTILLPTEIITEPSKSIPNKIKQDVLEEISILVTKGWGDFGLDYIEKNVLGAHLLLILRDLDYKIIGIAPIKKYNIRKREVYSFGLTVVDPRYRDLDLMKKMLLKVTRRILIKRFFAGKMLTEFVFISPNVRTLGAIMRFCDFVYPNPYLVDKKTKSIAVADDETWLTIKEFLHASREKYNYLLREGCIMKGFYDEKPHLLYKEQPLHKKKELNDFAQKYLYSKPGQEVITRAIVNFRKVIRG</sequence>
<protein>
    <recommendedName>
        <fullName evidence="3">N-acetyltransferase domain-containing protein</fullName>
    </recommendedName>
</protein>
<evidence type="ECO:0000313" key="2">
    <source>
        <dbReference type="Proteomes" id="UP000034207"/>
    </source>
</evidence>
<accession>A0A0G0LSM4</accession>
<evidence type="ECO:0008006" key="3">
    <source>
        <dbReference type="Google" id="ProtNLM"/>
    </source>
</evidence>
<reference evidence="1" key="1">
    <citation type="journal article" date="2015" name="Nature">
        <title>rRNA introns, odd ribosomes, and small enigmatic genomes across a large radiation of phyla.</title>
        <authorList>
            <person name="Brown C.T."/>
            <person name="Hug L.A."/>
            <person name="Thomas B.C."/>
            <person name="Sharon I."/>
            <person name="Castelle C.J."/>
            <person name="Singh A."/>
            <person name="Wilkins M.J."/>
            <person name="Williams K.H."/>
            <person name="Banfield J.F."/>
        </authorList>
    </citation>
    <scope>NUCLEOTIDE SEQUENCE [LARGE SCALE GENOMIC DNA]</scope>
</reference>
<comment type="caution">
    <text evidence="1">The sequence shown here is derived from an EMBL/GenBank/DDBJ whole genome shotgun (WGS) entry which is preliminary data.</text>
</comment>
<dbReference type="EMBL" id="LBVV01000006">
    <property type="protein sequence ID" value="KKQ94923.1"/>
    <property type="molecule type" value="Genomic_DNA"/>
</dbReference>